<evidence type="ECO:0000313" key="12">
    <source>
        <dbReference type="Proteomes" id="UP001652432"/>
    </source>
</evidence>
<evidence type="ECO:0000259" key="10">
    <source>
        <dbReference type="PROSITE" id="PS51918"/>
    </source>
</evidence>
<feature type="domain" description="Radical SAM core" evidence="10">
    <location>
        <begin position="1"/>
        <end position="235"/>
    </location>
</feature>
<organism evidence="11 12">
    <name type="scientific">Suilimivivens aceti</name>
    <dbReference type="NCBI Taxonomy" id="2981774"/>
    <lineage>
        <taxon>Bacteria</taxon>
        <taxon>Bacillati</taxon>
        <taxon>Bacillota</taxon>
        <taxon>Clostridia</taxon>
        <taxon>Lachnospirales</taxon>
        <taxon>Lachnospiraceae</taxon>
        <taxon>Suilimivivens</taxon>
    </lineage>
</organism>
<dbReference type="InterPro" id="IPR010723">
    <property type="entry name" value="HemN_C"/>
</dbReference>
<comment type="caution">
    <text evidence="11">The sequence shown here is derived from an EMBL/GenBank/DDBJ whole genome shotgun (WGS) entry which is preliminary data.</text>
</comment>
<comment type="similarity">
    <text evidence="1">Belongs to the anaerobic coproporphyrinogen-III oxidase family. HemW subfamily.</text>
</comment>
<dbReference type="EMBL" id="JAOQKJ010000003">
    <property type="protein sequence ID" value="MCU6743680.1"/>
    <property type="molecule type" value="Genomic_DNA"/>
</dbReference>
<accession>A0ABT2T099</accession>
<keyword evidence="4 9" id="KW-0949">S-adenosyl-L-methionine</keyword>
<dbReference type="InterPro" id="IPR034505">
    <property type="entry name" value="Coproporphyrinogen-III_oxidase"/>
</dbReference>
<dbReference type="InterPro" id="IPR006638">
    <property type="entry name" value="Elp3/MiaA/NifB-like_rSAM"/>
</dbReference>
<comment type="function">
    <text evidence="9">Probably acts as a heme chaperone, transferring heme to an unknown acceptor. Binds one molecule of heme per monomer, possibly covalently. Binds 1 [4Fe-4S] cluster. The cluster is coordinated with 3 cysteines and an exchangeable S-adenosyl-L-methionine.</text>
</comment>
<dbReference type="NCBIfam" id="TIGR00539">
    <property type="entry name" value="hemN_rel"/>
    <property type="match status" value="1"/>
</dbReference>
<keyword evidence="6 9" id="KW-0408">Iron</keyword>
<dbReference type="InterPro" id="IPR004559">
    <property type="entry name" value="HemW-like"/>
</dbReference>
<dbReference type="SFLD" id="SFLDG01082">
    <property type="entry name" value="B12-binding_domain_containing"/>
    <property type="match status" value="1"/>
</dbReference>
<dbReference type="PANTHER" id="PTHR13932:SF5">
    <property type="entry name" value="RADICAL S-ADENOSYL METHIONINE DOMAIN-CONTAINING PROTEIN 1, MITOCHONDRIAL"/>
    <property type="match status" value="1"/>
</dbReference>
<evidence type="ECO:0000313" key="11">
    <source>
        <dbReference type="EMBL" id="MCU6743680.1"/>
    </source>
</evidence>
<dbReference type="SFLD" id="SFLDS00029">
    <property type="entry name" value="Radical_SAM"/>
    <property type="match status" value="1"/>
</dbReference>
<keyword evidence="5 9" id="KW-0479">Metal-binding</keyword>
<evidence type="ECO:0000256" key="1">
    <source>
        <dbReference type="ARBA" id="ARBA00006100"/>
    </source>
</evidence>
<dbReference type="SFLD" id="SFLDF00562">
    <property type="entry name" value="HemN-like__clustered_with_heat"/>
    <property type="match status" value="1"/>
</dbReference>
<keyword evidence="3 9" id="KW-0349">Heme</keyword>
<keyword evidence="12" id="KW-1185">Reference proteome</keyword>
<dbReference type="Pfam" id="PF06969">
    <property type="entry name" value="HemN_C"/>
    <property type="match status" value="1"/>
</dbReference>
<evidence type="ECO:0000256" key="7">
    <source>
        <dbReference type="ARBA" id="ARBA00023014"/>
    </source>
</evidence>
<evidence type="ECO:0000256" key="9">
    <source>
        <dbReference type="RuleBase" id="RU364116"/>
    </source>
</evidence>
<dbReference type="SMART" id="SM00729">
    <property type="entry name" value="Elp3"/>
    <property type="match status" value="1"/>
</dbReference>
<dbReference type="SFLD" id="SFLDG01065">
    <property type="entry name" value="anaerobic_coproporphyrinogen-I"/>
    <property type="match status" value="1"/>
</dbReference>
<evidence type="ECO:0000256" key="5">
    <source>
        <dbReference type="ARBA" id="ARBA00022723"/>
    </source>
</evidence>
<dbReference type="InterPro" id="IPR058240">
    <property type="entry name" value="rSAM_sf"/>
</dbReference>
<dbReference type="RefSeq" id="WP_262573520.1">
    <property type="nucleotide sequence ID" value="NZ_JAOQKJ010000003.1"/>
</dbReference>
<sequence>MKTKRPLSIYIHIPFCVRKCLYCDFLSAPASGETMEAYASCLCREIEAAGKLYPDHEVRTVFFGGGTPSILKKERICQIMEALRGAFSLAEDAEITIEVNPGTVDADKLAAYYAAGINRLSIGVQSLQENELQALGRIHSTEDFFQTYSMAIKSGFNNINVDLMSAIPEQTLESCQDTLRQLLSLDRPPSHISAYSLIIEEGTPFYENTPVLPDEEMDRLFYKITNDILKTAGYHRYEISNYAREGCECRHNRVYWERGEYLGFGIGAASLMQETRFSNIRDLQTYLKLLSGEAADRPLTGQLMEHLRQEVSHLTEREQMEEFMFLGLRLTEGVSKKHFFKTFGKKFTDVYPGISEKLIREGLLVQEGDRLKLTELGLDVSNRVMAEFLFD</sequence>
<reference evidence="11 12" key="1">
    <citation type="journal article" date="2021" name="ISME Commun">
        <title>Automated analysis of genomic sequences facilitates high-throughput and comprehensive description of bacteria.</title>
        <authorList>
            <person name="Hitch T.C.A."/>
        </authorList>
    </citation>
    <scope>NUCLEOTIDE SEQUENCE [LARGE SCALE GENOMIC DNA]</scope>
    <source>
        <strain evidence="11 12">Sanger_18</strain>
    </source>
</reference>
<proteinExistence type="inferred from homology"/>
<evidence type="ECO:0000256" key="6">
    <source>
        <dbReference type="ARBA" id="ARBA00023004"/>
    </source>
</evidence>
<dbReference type="CDD" id="cd01335">
    <property type="entry name" value="Radical_SAM"/>
    <property type="match status" value="1"/>
</dbReference>
<dbReference type="PANTHER" id="PTHR13932">
    <property type="entry name" value="COPROPORPHYRINIGEN III OXIDASE"/>
    <property type="match status" value="1"/>
</dbReference>
<evidence type="ECO:0000256" key="4">
    <source>
        <dbReference type="ARBA" id="ARBA00022691"/>
    </source>
</evidence>
<keyword evidence="9" id="KW-0963">Cytoplasm</keyword>
<dbReference type="InterPro" id="IPR007197">
    <property type="entry name" value="rSAM"/>
</dbReference>
<keyword evidence="9" id="KW-0004">4Fe-4S</keyword>
<dbReference type="Pfam" id="PF04055">
    <property type="entry name" value="Radical_SAM"/>
    <property type="match status" value="1"/>
</dbReference>
<dbReference type="SFLD" id="SFLDF00288">
    <property type="entry name" value="HemN-like__clustered_with_nucl"/>
    <property type="match status" value="1"/>
</dbReference>
<evidence type="ECO:0000256" key="3">
    <source>
        <dbReference type="ARBA" id="ARBA00022617"/>
    </source>
</evidence>
<keyword evidence="8 9" id="KW-0143">Chaperone</keyword>
<dbReference type="Gene3D" id="3.20.20.70">
    <property type="entry name" value="Aldolase class I"/>
    <property type="match status" value="1"/>
</dbReference>
<name>A0ABT2T099_9FIRM</name>
<protein>
    <recommendedName>
        <fullName evidence="2 9">Heme chaperone HemW</fullName>
    </recommendedName>
</protein>
<dbReference type="PROSITE" id="PS51918">
    <property type="entry name" value="RADICAL_SAM"/>
    <property type="match status" value="1"/>
</dbReference>
<dbReference type="Proteomes" id="UP001652432">
    <property type="component" value="Unassembled WGS sequence"/>
</dbReference>
<comment type="subcellular location">
    <subcellularLocation>
        <location evidence="9">Cytoplasm</location>
    </subcellularLocation>
</comment>
<keyword evidence="7 9" id="KW-0411">Iron-sulfur</keyword>
<evidence type="ECO:0000256" key="2">
    <source>
        <dbReference type="ARBA" id="ARBA00017228"/>
    </source>
</evidence>
<gene>
    <name evidence="11" type="primary">hemW</name>
    <name evidence="11" type="ORF">OCV77_04040</name>
</gene>
<dbReference type="InterPro" id="IPR013785">
    <property type="entry name" value="Aldolase_TIM"/>
</dbReference>
<evidence type="ECO:0000256" key="8">
    <source>
        <dbReference type="ARBA" id="ARBA00023186"/>
    </source>
</evidence>
<dbReference type="SUPFAM" id="SSF102114">
    <property type="entry name" value="Radical SAM enzymes"/>
    <property type="match status" value="1"/>
</dbReference>